<feature type="transmembrane region" description="Helical" evidence="8">
    <location>
        <begin position="81"/>
        <end position="101"/>
    </location>
</feature>
<feature type="transmembrane region" description="Helical" evidence="8">
    <location>
        <begin position="362"/>
        <end position="382"/>
    </location>
</feature>
<dbReference type="NCBIfam" id="TIGR00879">
    <property type="entry name" value="SP"/>
    <property type="match status" value="1"/>
</dbReference>
<dbReference type="EMBL" id="SWFT01000019">
    <property type="protein sequence ID" value="KAA8907809.1"/>
    <property type="molecule type" value="Genomic_DNA"/>
</dbReference>
<evidence type="ECO:0000256" key="3">
    <source>
        <dbReference type="ARBA" id="ARBA00022448"/>
    </source>
</evidence>
<evidence type="ECO:0000256" key="5">
    <source>
        <dbReference type="ARBA" id="ARBA00022989"/>
    </source>
</evidence>
<dbReference type="OMA" id="MERISFW"/>
<name>A0A642UYG7_DIURU</name>
<dbReference type="InterPro" id="IPR050360">
    <property type="entry name" value="MFS_Sugar_Transporters"/>
</dbReference>
<keyword evidence="11" id="KW-1185">Reference proteome</keyword>
<feature type="transmembrane region" description="Helical" evidence="8">
    <location>
        <begin position="113"/>
        <end position="129"/>
    </location>
</feature>
<feature type="transmembrane region" description="Helical" evidence="8">
    <location>
        <begin position="167"/>
        <end position="188"/>
    </location>
</feature>
<keyword evidence="5 8" id="KW-1133">Transmembrane helix</keyword>
<feature type="transmembrane region" description="Helical" evidence="8">
    <location>
        <begin position="135"/>
        <end position="155"/>
    </location>
</feature>
<dbReference type="InterPro" id="IPR020846">
    <property type="entry name" value="MFS_dom"/>
</dbReference>
<feature type="transmembrane region" description="Helical" evidence="8">
    <location>
        <begin position="457"/>
        <end position="479"/>
    </location>
</feature>
<dbReference type="PROSITE" id="PS50850">
    <property type="entry name" value="MFS"/>
    <property type="match status" value="1"/>
</dbReference>
<dbReference type="OrthoDB" id="6133115at2759"/>
<comment type="caution">
    <text evidence="10">The sequence shown here is derived from an EMBL/GenBank/DDBJ whole genome shotgun (WGS) entry which is preliminary data.</text>
</comment>
<feature type="transmembrane region" description="Helical" evidence="8">
    <location>
        <begin position="335"/>
        <end position="355"/>
    </location>
</feature>
<gene>
    <name evidence="10" type="ORF">DIURU_000496</name>
</gene>
<dbReference type="FunFam" id="1.20.1250.20:FF:000134">
    <property type="entry name" value="MFS sugar transporter protein"/>
    <property type="match status" value="1"/>
</dbReference>
<accession>A0A642UYG7</accession>
<evidence type="ECO:0000313" key="11">
    <source>
        <dbReference type="Proteomes" id="UP000449547"/>
    </source>
</evidence>
<reference evidence="10 11" key="1">
    <citation type="submission" date="2019-07" db="EMBL/GenBank/DDBJ databases">
        <title>Genome assembly of two rare yeast pathogens: Diutina rugosa and Trichomonascus ciferrii.</title>
        <authorList>
            <person name="Mixao V."/>
            <person name="Saus E."/>
            <person name="Hansen A."/>
            <person name="Lass-Flor C."/>
            <person name="Gabaldon T."/>
        </authorList>
    </citation>
    <scope>NUCLEOTIDE SEQUENCE [LARGE SCALE GENOMIC DNA]</scope>
    <source>
        <strain evidence="10 11">CBS 613</strain>
    </source>
</reference>
<comment type="subcellular location">
    <subcellularLocation>
        <location evidence="1">Membrane</location>
        <topology evidence="1">Multi-pass membrane protein</topology>
    </subcellularLocation>
</comment>
<dbReference type="GO" id="GO:0005351">
    <property type="term" value="F:carbohydrate:proton symporter activity"/>
    <property type="evidence" value="ECO:0007669"/>
    <property type="project" value="TreeGrafter"/>
</dbReference>
<dbReference type="InterPro" id="IPR036259">
    <property type="entry name" value="MFS_trans_sf"/>
</dbReference>
<comment type="similarity">
    <text evidence="2 7">Belongs to the major facilitator superfamily. Sugar transporter (TC 2.A.1.1) family.</text>
</comment>
<feature type="transmembrane region" description="Helical" evidence="8">
    <location>
        <begin position="430"/>
        <end position="451"/>
    </location>
</feature>
<protein>
    <recommendedName>
        <fullName evidence="9">Major facilitator superfamily (MFS) profile domain-containing protein</fullName>
    </recommendedName>
</protein>
<organism evidence="10 11">
    <name type="scientific">Diutina rugosa</name>
    <name type="common">Yeast</name>
    <name type="synonym">Candida rugosa</name>
    <dbReference type="NCBI Taxonomy" id="5481"/>
    <lineage>
        <taxon>Eukaryota</taxon>
        <taxon>Fungi</taxon>
        <taxon>Dikarya</taxon>
        <taxon>Ascomycota</taxon>
        <taxon>Saccharomycotina</taxon>
        <taxon>Pichiomycetes</taxon>
        <taxon>Debaryomycetaceae</taxon>
        <taxon>Diutina</taxon>
    </lineage>
</organism>
<dbReference type="VEuPathDB" id="FungiDB:DIURU_000496"/>
<evidence type="ECO:0000256" key="7">
    <source>
        <dbReference type="RuleBase" id="RU003346"/>
    </source>
</evidence>
<dbReference type="InterPro" id="IPR005828">
    <property type="entry name" value="MFS_sugar_transport-like"/>
</dbReference>
<proteinExistence type="inferred from homology"/>
<feature type="transmembrane region" description="Helical" evidence="8">
    <location>
        <begin position="36"/>
        <end position="61"/>
    </location>
</feature>
<dbReference type="Proteomes" id="UP000449547">
    <property type="component" value="Unassembled WGS sequence"/>
</dbReference>
<dbReference type="GO" id="GO:0016020">
    <property type="term" value="C:membrane"/>
    <property type="evidence" value="ECO:0007669"/>
    <property type="project" value="UniProtKB-SubCell"/>
</dbReference>
<evidence type="ECO:0000256" key="4">
    <source>
        <dbReference type="ARBA" id="ARBA00022692"/>
    </source>
</evidence>
<keyword evidence="4 8" id="KW-0812">Transmembrane</keyword>
<feature type="domain" description="Major facilitator superfamily (MFS) profile" evidence="9">
    <location>
        <begin position="39"/>
        <end position="482"/>
    </location>
</feature>
<dbReference type="AlphaFoldDB" id="A0A642UYG7"/>
<feature type="transmembrane region" description="Helical" evidence="8">
    <location>
        <begin position="200"/>
        <end position="222"/>
    </location>
</feature>
<dbReference type="SUPFAM" id="SSF103473">
    <property type="entry name" value="MFS general substrate transporter"/>
    <property type="match status" value="1"/>
</dbReference>
<evidence type="ECO:0000256" key="1">
    <source>
        <dbReference type="ARBA" id="ARBA00004141"/>
    </source>
</evidence>
<sequence length="516" mass="55284">MKKETFSVVEHDAASSGAASAAEGSPGYLSKQMRPLLAVLAVVYLASTSCGFDGSLMSSIYTQPDYVATFRPANDGGATSVSVVFSIFNIAQMVSGLCCPLADVLGRRQMMRWGGVGTVVGGVITAAATNTATIIAGRFVLAFFTVWSSTAAAIYVTEIAPTDKRSVVAGAYNTLWYVGSVVAAFAAYGANRHFGGTATAFRLPLALQCMYPGLLVVGTFFIPESPRWLVGRGRVDEARAIIVKYHGGNDAEAPVVAAEMAAIDASFAAAAIATGWRALDLRPLFGRRHRYRTMLCMLLGWFGQFSGNNVCSYYLPSMLNAVGIESQSTQVLMNGVYSITSWGAAVVGSYCHGVIGRRKMFLASTMAASVAMAALAAASARFQATATVAASTATLVFIYLFGVVFSFAWTPMQPIYPAEVSSNVLRSRSFIAQQLVAGLASFVNQYAAPIAMERISFWFYVFYSLWDVVECVIIYLLFVETKGKSLEEMDAIFAAANPRKASVAVWPPPHHKRTHI</sequence>
<dbReference type="PANTHER" id="PTHR48022">
    <property type="entry name" value="PLASTIDIC GLUCOSE TRANSPORTER 4"/>
    <property type="match status" value="1"/>
</dbReference>
<feature type="transmembrane region" description="Helical" evidence="8">
    <location>
        <begin position="295"/>
        <end position="315"/>
    </location>
</feature>
<keyword evidence="6 8" id="KW-0472">Membrane</keyword>
<dbReference type="Gene3D" id="1.20.1250.20">
    <property type="entry name" value="MFS general substrate transporter like domains"/>
    <property type="match status" value="1"/>
</dbReference>
<dbReference type="Pfam" id="PF00083">
    <property type="entry name" value="Sugar_tr"/>
    <property type="match status" value="1"/>
</dbReference>
<evidence type="ECO:0000259" key="9">
    <source>
        <dbReference type="PROSITE" id="PS50850"/>
    </source>
</evidence>
<evidence type="ECO:0000313" key="10">
    <source>
        <dbReference type="EMBL" id="KAA8907809.1"/>
    </source>
</evidence>
<dbReference type="InterPro" id="IPR003663">
    <property type="entry name" value="Sugar/inositol_transpt"/>
</dbReference>
<evidence type="ECO:0000256" key="6">
    <source>
        <dbReference type="ARBA" id="ARBA00023136"/>
    </source>
</evidence>
<keyword evidence="3 7" id="KW-0813">Transport</keyword>
<evidence type="ECO:0000256" key="8">
    <source>
        <dbReference type="SAM" id="Phobius"/>
    </source>
</evidence>
<evidence type="ECO:0000256" key="2">
    <source>
        <dbReference type="ARBA" id="ARBA00010992"/>
    </source>
</evidence>
<feature type="transmembrane region" description="Helical" evidence="8">
    <location>
        <begin position="388"/>
        <end position="409"/>
    </location>
</feature>
<dbReference type="RefSeq" id="XP_034014815.1">
    <property type="nucleotide sequence ID" value="XM_034157889.1"/>
</dbReference>
<dbReference type="GeneID" id="54779149"/>
<dbReference type="PANTHER" id="PTHR48022:SF70">
    <property type="entry name" value="MONOSACCHARIDE TRANSPORTER, PUTATIVE (AFU_ORTHOLOGUE AFUA_5G14540)-RELATED"/>
    <property type="match status" value="1"/>
</dbReference>